<sequence length="56" mass="6275">INANPIYSVNKEKFHQAVLRTAQRLRRGHISDQTEEDTSDIEGGDSDTDDPGSLFE</sequence>
<proteinExistence type="predicted"/>
<dbReference type="AlphaFoldDB" id="A0A8W8MHR7"/>
<evidence type="ECO:0000313" key="2">
    <source>
        <dbReference type="EnsemblMetazoa" id="G33107.1:cds"/>
    </source>
</evidence>
<accession>A0A8W8MHR7</accession>
<organism evidence="2 3">
    <name type="scientific">Magallana gigas</name>
    <name type="common">Pacific oyster</name>
    <name type="synonym">Crassostrea gigas</name>
    <dbReference type="NCBI Taxonomy" id="29159"/>
    <lineage>
        <taxon>Eukaryota</taxon>
        <taxon>Metazoa</taxon>
        <taxon>Spiralia</taxon>
        <taxon>Lophotrochozoa</taxon>
        <taxon>Mollusca</taxon>
        <taxon>Bivalvia</taxon>
        <taxon>Autobranchia</taxon>
        <taxon>Pteriomorphia</taxon>
        <taxon>Ostreida</taxon>
        <taxon>Ostreoidea</taxon>
        <taxon>Ostreidae</taxon>
        <taxon>Magallana</taxon>
    </lineage>
</organism>
<evidence type="ECO:0000256" key="1">
    <source>
        <dbReference type="SAM" id="MobiDB-lite"/>
    </source>
</evidence>
<evidence type="ECO:0000313" key="3">
    <source>
        <dbReference type="Proteomes" id="UP000005408"/>
    </source>
</evidence>
<name>A0A8W8MHR7_MAGGI</name>
<dbReference type="EnsemblMetazoa" id="G33107.1">
    <property type="protein sequence ID" value="G33107.1:cds"/>
    <property type="gene ID" value="G33107"/>
</dbReference>
<protein>
    <submittedName>
        <fullName evidence="2">Uncharacterized protein</fullName>
    </submittedName>
</protein>
<reference evidence="2" key="1">
    <citation type="submission" date="2022-08" db="UniProtKB">
        <authorList>
            <consortium name="EnsemblMetazoa"/>
        </authorList>
    </citation>
    <scope>IDENTIFICATION</scope>
    <source>
        <strain evidence="2">05x7-T-G4-1.051#20</strain>
    </source>
</reference>
<dbReference type="Proteomes" id="UP000005408">
    <property type="component" value="Unassembled WGS sequence"/>
</dbReference>
<keyword evidence="3" id="KW-1185">Reference proteome</keyword>
<feature type="region of interest" description="Disordered" evidence="1">
    <location>
        <begin position="24"/>
        <end position="56"/>
    </location>
</feature>
<feature type="compositionally biased region" description="Acidic residues" evidence="1">
    <location>
        <begin position="33"/>
        <end position="50"/>
    </location>
</feature>